<dbReference type="InterPro" id="IPR003593">
    <property type="entry name" value="AAA+_ATPase"/>
</dbReference>
<keyword evidence="1" id="KW-0813">Transport</keyword>
<dbReference type="GO" id="GO:0022857">
    <property type="term" value="F:transmembrane transporter activity"/>
    <property type="evidence" value="ECO:0007669"/>
    <property type="project" value="InterPro"/>
</dbReference>
<dbReference type="InterPro" id="IPR017871">
    <property type="entry name" value="ABC_transporter-like_CS"/>
</dbReference>
<dbReference type="GO" id="GO:0005524">
    <property type="term" value="F:ATP binding"/>
    <property type="evidence" value="ECO:0007669"/>
    <property type="project" value="UniProtKB-KW"/>
</dbReference>
<dbReference type="GO" id="GO:0043190">
    <property type="term" value="C:ATP-binding cassette (ABC) transporter complex"/>
    <property type="evidence" value="ECO:0007669"/>
    <property type="project" value="InterPro"/>
</dbReference>
<dbReference type="AlphaFoldDB" id="A0A839GM43"/>
<evidence type="ECO:0000256" key="1">
    <source>
        <dbReference type="ARBA" id="ARBA00022448"/>
    </source>
</evidence>
<keyword evidence="6" id="KW-1185">Reference proteome</keyword>
<dbReference type="InterPro" id="IPR008995">
    <property type="entry name" value="Mo/tungstate-bd_C_term_dom"/>
</dbReference>
<dbReference type="RefSeq" id="WP_182513280.1">
    <property type="nucleotide sequence ID" value="NZ_JACJIQ010000009.1"/>
</dbReference>
<dbReference type="Proteomes" id="UP000563094">
    <property type="component" value="Unassembled WGS sequence"/>
</dbReference>
<dbReference type="EMBL" id="JACJIQ010000009">
    <property type="protein sequence ID" value="MBA9077889.1"/>
    <property type="molecule type" value="Genomic_DNA"/>
</dbReference>
<proteinExistence type="predicted"/>
<dbReference type="GO" id="GO:0016887">
    <property type="term" value="F:ATP hydrolysis activity"/>
    <property type="evidence" value="ECO:0007669"/>
    <property type="project" value="InterPro"/>
</dbReference>
<feature type="domain" description="ABC transporter" evidence="4">
    <location>
        <begin position="4"/>
        <end position="231"/>
    </location>
</feature>
<protein>
    <submittedName>
        <fullName evidence="5">Iron(III) transport system ATP-binding protein</fullName>
    </submittedName>
</protein>
<keyword evidence="2" id="KW-0547">Nucleotide-binding</keyword>
<dbReference type="InterPro" id="IPR003439">
    <property type="entry name" value="ABC_transporter-like_ATP-bd"/>
</dbReference>
<dbReference type="PROSITE" id="PS00211">
    <property type="entry name" value="ABC_TRANSPORTER_1"/>
    <property type="match status" value="1"/>
</dbReference>
<dbReference type="Gene3D" id="3.40.50.300">
    <property type="entry name" value="P-loop containing nucleotide triphosphate hydrolases"/>
    <property type="match status" value="1"/>
</dbReference>
<dbReference type="SUPFAM" id="SSF52540">
    <property type="entry name" value="P-loop containing nucleoside triphosphate hydrolases"/>
    <property type="match status" value="1"/>
</dbReference>
<dbReference type="PROSITE" id="PS50893">
    <property type="entry name" value="ABC_TRANSPORTER_2"/>
    <property type="match status" value="1"/>
</dbReference>
<sequence length="330" mass="36767">MSFLQVTGISKREEKGWVVKDVSFSQREHQKIAIAGETGSGKSTLLKMVAGLVQPDTGSIFFEKEKVFGPAEQLVAGHERIAYLSQQHELPEFLRVEQVLRYANTLDAQDAEQLFEVCRISHLLKRRTDQLSGGEKQRIALARLLLTSPGLLLLDEPFSNLDPLHKNVLKTTIQEVGETLGITCILISHDPQDTLSWADHLLIMRQGEIIQQGSPQQVYYEPKDEYVAGLFGKYNLVPAELLQGIVSDSQANSLFLRPEQLTILRDGRSGLRGTIVGKVFYGAYYEVEVLLKGASQPILVRTDNAQLLPGAELFLSLTADSFWFLSSDVV</sequence>
<gene>
    <name evidence="5" type="ORF">FHS90_002608</name>
</gene>
<accession>A0A839GM43</accession>
<dbReference type="Pfam" id="PF00005">
    <property type="entry name" value="ABC_tran"/>
    <property type="match status" value="1"/>
</dbReference>
<evidence type="ECO:0000259" key="4">
    <source>
        <dbReference type="PROSITE" id="PS50893"/>
    </source>
</evidence>
<reference evidence="5 6" key="1">
    <citation type="submission" date="2020-08" db="EMBL/GenBank/DDBJ databases">
        <title>Genomic Encyclopedia of Type Strains, Phase IV (KMG-IV): sequencing the most valuable type-strain genomes for metagenomic binning, comparative biology and taxonomic classification.</title>
        <authorList>
            <person name="Goeker M."/>
        </authorList>
    </citation>
    <scope>NUCLEOTIDE SEQUENCE [LARGE SCALE GENOMIC DNA]</scope>
    <source>
        <strain evidence="5 6">DSM 29854</strain>
    </source>
</reference>
<dbReference type="SUPFAM" id="SSF50331">
    <property type="entry name" value="MOP-like"/>
    <property type="match status" value="1"/>
</dbReference>
<evidence type="ECO:0000256" key="3">
    <source>
        <dbReference type="ARBA" id="ARBA00022840"/>
    </source>
</evidence>
<evidence type="ECO:0000313" key="5">
    <source>
        <dbReference type="EMBL" id="MBA9077889.1"/>
    </source>
</evidence>
<dbReference type="PANTHER" id="PTHR42781:SF4">
    <property type="entry name" value="SPERMIDINE_PUTRESCINE IMPORT ATP-BINDING PROTEIN POTA"/>
    <property type="match status" value="1"/>
</dbReference>
<evidence type="ECO:0000313" key="6">
    <source>
        <dbReference type="Proteomes" id="UP000563094"/>
    </source>
</evidence>
<dbReference type="SMART" id="SM00382">
    <property type="entry name" value="AAA"/>
    <property type="match status" value="1"/>
</dbReference>
<dbReference type="InterPro" id="IPR013611">
    <property type="entry name" value="Transp-assoc_OB_typ2"/>
</dbReference>
<dbReference type="Pfam" id="PF08402">
    <property type="entry name" value="TOBE_2"/>
    <property type="match status" value="1"/>
</dbReference>
<name>A0A839GM43_9BACT</name>
<keyword evidence="3 5" id="KW-0067">ATP-binding</keyword>
<organism evidence="5 6">
    <name type="scientific">Rufibacter quisquiliarum</name>
    <dbReference type="NCBI Taxonomy" id="1549639"/>
    <lineage>
        <taxon>Bacteria</taxon>
        <taxon>Pseudomonadati</taxon>
        <taxon>Bacteroidota</taxon>
        <taxon>Cytophagia</taxon>
        <taxon>Cytophagales</taxon>
        <taxon>Hymenobacteraceae</taxon>
        <taxon>Rufibacter</taxon>
    </lineage>
</organism>
<comment type="caution">
    <text evidence="5">The sequence shown here is derived from an EMBL/GenBank/DDBJ whole genome shotgun (WGS) entry which is preliminary data.</text>
</comment>
<dbReference type="PANTHER" id="PTHR42781">
    <property type="entry name" value="SPERMIDINE/PUTRESCINE IMPORT ATP-BINDING PROTEIN POTA"/>
    <property type="match status" value="1"/>
</dbReference>
<evidence type="ECO:0000256" key="2">
    <source>
        <dbReference type="ARBA" id="ARBA00022741"/>
    </source>
</evidence>
<dbReference type="InterPro" id="IPR050093">
    <property type="entry name" value="ABC_SmlMolc_Importer"/>
</dbReference>
<dbReference type="InterPro" id="IPR027417">
    <property type="entry name" value="P-loop_NTPase"/>
</dbReference>